<keyword evidence="3" id="KW-0597">Phosphoprotein</keyword>
<name>A0ABS1TAL3_9CLOT</name>
<gene>
    <name evidence="9" type="ORF">JK636_11505</name>
</gene>
<dbReference type="InterPro" id="IPR035965">
    <property type="entry name" value="PAS-like_dom_sf"/>
</dbReference>
<dbReference type="SUPFAM" id="SSF55785">
    <property type="entry name" value="PYP-like sensor domain (PAS domain)"/>
    <property type="match status" value="1"/>
</dbReference>
<feature type="domain" description="Histidine kinase" evidence="7">
    <location>
        <begin position="440"/>
        <end position="663"/>
    </location>
</feature>
<evidence type="ECO:0000313" key="10">
    <source>
        <dbReference type="Proteomes" id="UP000632377"/>
    </source>
</evidence>
<reference evidence="9 10" key="1">
    <citation type="submission" date="2021-01" db="EMBL/GenBank/DDBJ databases">
        <title>Genome public.</title>
        <authorList>
            <person name="Liu C."/>
            <person name="Sun Q."/>
        </authorList>
    </citation>
    <scope>NUCLEOTIDE SEQUENCE [LARGE SCALE GENOMIC DNA]</scope>
    <source>
        <strain evidence="9 10">YIM B02515</strain>
    </source>
</reference>
<dbReference type="EMBL" id="JAESWC010000004">
    <property type="protein sequence ID" value="MBL4936388.1"/>
    <property type="molecule type" value="Genomic_DNA"/>
</dbReference>
<keyword evidence="6" id="KW-1133">Transmembrane helix</keyword>
<keyword evidence="4" id="KW-0808">Transferase</keyword>
<dbReference type="Gene3D" id="3.30.450.20">
    <property type="entry name" value="PAS domain"/>
    <property type="match status" value="1"/>
</dbReference>
<sequence>MLNKLFGMSKLNGRVFLGIIGVILLYFISYTNFALFHFIIEIICIIIGFSIYIITKNTHKVSQNNYFIFLGVCFIVISIFDLLHVMTYDSIRIFSWSSQNLSVQFRTAASVIQSIAFLIFSILLYRRERPVKIIYLVSCIFIFSTVIFLCIYFNIVPIFFENGRGSTLFKKIIELIICLTYADCIKLLNSKKVRGYENIAILLAWAAAIFILSELSYTLYTGPSDLINITGHIFKLLAYHLIYKAIIKTTLENPYNVLFYRLTEINSSLEIKTRQLMKFNKKLNDEIQERKIIEEKLINSKKNYQELLDFLPYAIVAHSDGKIVYVNNATLRLFKFNEYKDVLYKEILEFVPEKYCELVKTRMNAVYRREILDTVEMQLLKSSGELIDVETKAVPYMYKNKLASLVIIGDISQRKKAEEKEKALKEAIEYDRIKNEFMANISHELRTPLNVIFGAVQLIDYYSDNNSLCDNKRSISKYSKSMKQNCYRMLRLVNNLIDLTKIDSGFLKLNLQNYNIISVIEDITMSVAEYIESKHIDIEFDTEIEEKYIACDADMIERIVLNLLSNAVKFTPEGGKIWVNVYDKNDYVILSVRDSGIGIPEDKKELIFDRFRQVDKSFARNTEGSGIGLNLVKSIVELHGGKVWVESKYGKGSEFFVKIPVITVPCDEIAVTMDIPQGKVERIHIEFSDIYS</sequence>
<dbReference type="InterPro" id="IPR036890">
    <property type="entry name" value="HATPase_C_sf"/>
</dbReference>
<comment type="caution">
    <text evidence="9">The sequence shown here is derived from an EMBL/GenBank/DDBJ whole genome shotgun (WGS) entry which is preliminary data.</text>
</comment>
<dbReference type="InterPro" id="IPR033425">
    <property type="entry name" value="MASE3"/>
</dbReference>
<evidence type="ECO:0000256" key="3">
    <source>
        <dbReference type="ARBA" id="ARBA00022553"/>
    </source>
</evidence>
<dbReference type="Pfam" id="PF00512">
    <property type="entry name" value="HisKA"/>
    <property type="match status" value="1"/>
</dbReference>
<dbReference type="Pfam" id="PF13426">
    <property type="entry name" value="PAS_9"/>
    <property type="match status" value="1"/>
</dbReference>
<feature type="transmembrane region" description="Helical" evidence="6">
    <location>
        <begin position="12"/>
        <end position="29"/>
    </location>
</feature>
<dbReference type="InterPro" id="IPR005467">
    <property type="entry name" value="His_kinase_dom"/>
</dbReference>
<dbReference type="RefSeq" id="WP_202749136.1">
    <property type="nucleotide sequence ID" value="NZ_JAESWC010000004.1"/>
</dbReference>
<dbReference type="InterPro" id="IPR000014">
    <property type="entry name" value="PAS"/>
</dbReference>
<evidence type="ECO:0000313" key="9">
    <source>
        <dbReference type="EMBL" id="MBL4936388.1"/>
    </source>
</evidence>
<dbReference type="CDD" id="cd00130">
    <property type="entry name" value="PAS"/>
    <property type="match status" value="1"/>
</dbReference>
<proteinExistence type="predicted"/>
<dbReference type="SUPFAM" id="SSF55874">
    <property type="entry name" value="ATPase domain of HSP90 chaperone/DNA topoisomerase II/histidine kinase"/>
    <property type="match status" value="1"/>
</dbReference>
<dbReference type="SMART" id="SM00388">
    <property type="entry name" value="HisKA"/>
    <property type="match status" value="1"/>
</dbReference>
<dbReference type="Proteomes" id="UP000632377">
    <property type="component" value="Unassembled WGS sequence"/>
</dbReference>
<dbReference type="EC" id="2.7.13.3" evidence="2"/>
<dbReference type="Gene3D" id="1.10.287.130">
    <property type="match status" value="1"/>
</dbReference>
<dbReference type="CDD" id="cd00082">
    <property type="entry name" value="HisKA"/>
    <property type="match status" value="1"/>
</dbReference>
<dbReference type="InterPro" id="IPR003661">
    <property type="entry name" value="HisK_dim/P_dom"/>
</dbReference>
<dbReference type="InterPro" id="IPR003594">
    <property type="entry name" value="HATPase_dom"/>
</dbReference>
<dbReference type="InterPro" id="IPR036097">
    <property type="entry name" value="HisK_dim/P_sf"/>
</dbReference>
<dbReference type="SUPFAM" id="SSF47384">
    <property type="entry name" value="Homodimeric domain of signal transducing histidine kinase"/>
    <property type="match status" value="1"/>
</dbReference>
<evidence type="ECO:0000259" key="8">
    <source>
        <dbReference type="PROSITE" id="PS50113"/>
    </source>
</evidence>
<feature type="domain" description="PAC" evidence="8">
    <location>
        <begin position="373"/>
        <end position="423"/>
    </location>
</feature>
<dbReference type="PROSITE" id="PS50109">
    <property type="entry name" value="HIS_KIN"/>
    <property type="match status" value="1"/>
</dbReference>
<dbReference type="InterPro" id="IPR000700">
    <property type="entry name" value="PAS-assoc_C"/>
</dbReference>
<evidence type="ECO:0000256" key="5">
    <source>
        <dbReference type="ARBA" id="ARBA00023012"/>
    </source>
</evidence>
<evidence type="ECO:0000256" key="6">
    <source>
        <dbReference type="SAM" id="Phobius"/>
    </source>
</evidence>
<dbReference type="InterPro" id="IPR004358">
    <property type="entry name" value="Sig_transdc_His_kin-like_C"/>
</dbReference>
<dbReference type="PANTHER" id="PTHR43547:SF2">
    <property type="entry name" value="HYBRID SIGNAL TRANSDUCTION HISTIDINE KINASE C"/>
    <property type="match status" value="1"/>
</dbReference>
<evidence type="ECO:0000256" key="4">
    <source>
        <dbReference type="ARBA" id="ARBA00022777"/>
    </source>
</evidence>
<dbReference type="CDD" id="cd16922">
    <property type="entry name" value="HATPase_EvgS-ArcB-TorS-like"/>
    <property type="match status" value="1"/>
</dbReference>
<organism evidence="9 10">
    <name type="scientific">Clostridium rhizosphaerae</name>
    <dbReference type="NCBI Taxonomy" id="2803861"/>
    <lineage>
        <taxon>Bacteria</taxon>
        <taxon>Bacillati</taxon>
        <taxon>Bacillota</taxon>
        <taxon>Clostridia</taxon>
        <taxon>Eubacteriales</taxon>
        <taxon>Clostridiaceae</taxon>
        <taxon>Clostridium</taxon>
    </lineage>
</organism>
<feature type="transmembrane region" description="Helical" evidence="6">
    <location>
        <begin position="35"/>
        <end position="54"/>
    </location>
</feature>
<dbReference type="Pfam" id="PF17159">
    <property type="entry name" value="MASE3"/>
    <property type="match status" value="1"/>
</dbReference>
<dbReference type="PANTHER" id="PTHR43547">
    <property type="entry name" value="TWO-COMPONENT HISTIDINE KINASE"/>
    <property type="match status" value="1"/>
</dbReference>
<feature type="transmembrane region" description="Helical" evidence="6">
    <location>
        <begin position="66"/>
        <end position="87"/>
    </location>
</feature>
<evidence type="ECO:0000256" key="2">
    <source>
        <dbReference type="ARBA" id="ARBA00012438"/>
    </source>
</evidence>
<dbReference type="PROSITE" id="PS50113">
    <property type="entry name" value="PAC"/>
    <property type="match status" value="1"/>
</dbReference>
<keyword evidence="6" id="KW-0472">Membrane</keyword>
<accession>A0ABS1TAL3</accession>
<dbReference type="PRINTS" id="PR00344">
    <property type="entry name" value="BCTRLSENSOR"/>
</dbReference>
<evidence type="ECO:0000259" key="7">
    <source>
        <dbReference type="PROSITE" id="PS50109"/>
    </source>
</evidence>
<feature type="transmembrane region" description="Helical" evidence="6">
    <location>
        <begin position="133"/>
        <end position="160"/>
    </location>
</feature>
<evidence type="ECO:0000256" key="1">
    <source>
        <dbReference type="ARBA" id="ARBA00000085"/>
    </source>
</evidence>
<dbReference type="Gene3D" id="3.30.565.10">
    <property type="entry name" value="Histidine kinase-like ATPase, C-terminal domain"/>
    <property type="match status" value="1"/>
</dbReference>
<feature type="transmembrane region" description="Helical" evidence="6">
    <location>
        <begin position="107"/>
        <end position="126"/>
    </location>
</feature>
<dbReference type="SMART" id="SM00387">
    <property type="entry name" value="HATPase_c"/>
    <property type="match status" value="1"/>
</dbReference>
<dbReference type="Pfam" id="PF02518">
    <property type="entry name" value="HATPase_c"/>
    <property type="match status" value="1"/>
</dbReference>
<dbReference type="NCBIfam" id="TIGR00229">
    <property type="entry name" value="sensory_box"/>
    <property type="match status" value="1"/>
</dbReference>
<keyword evidence="6" id="KW-0812">Transmembrane</keyword>
<keyword evidence="4" id="KW-0418">Kinase</keyword>
<comment type="catalytic activity">
    <reaction evidence="1">
        <text>ATP + protein L-histidine = ADP + protein N-phospho-L-histidine.</text>
        <dbReference type="EC" id="2.7.13.3"/>
    </reaction>
</comment>
<keyword evidence="10" id="KW-1185">Reference proteome</keyword>
<keyword evidence="5" id="KW-0902">Two-component regulatory system</keyword>
<protein>
    <recommendedName>
        <fullName evidence="2">histidine kinase</fullName>
        <ecNumber evidence="2">2.7.13.3</ecNumber>
    </recommendedName>
</protein>